<name>A0AAN0RIB3_9RHOB</name>
<keyword evidence="2" id="KW-1185">Reference proteome</keyword>
<protein>
    <submittedName>
        <fullName evidence="1">N-formylglutamate amidohydrolase</fullName>
    </submittedName>
</protein>
<dbReference type="SUPFAM" id="SSF53187">
    <property type="entry name" value="Zn-dependent exopeptidases"/>
    <property type="match status" value="1"/>
</dbReference>
<evidence type="ECO:0000313" key="2">
    <source>
        <dbReference type="Proteomes" id="UP000028680"/>
    </source>
</evidence>
<dbReference type="AlphaFoldDB" id="A0AAN0RIB3"/>
<dbReference type="InterPro" id="IPR007709">
    <property type="entry name" value="N-FG_amidohydro"/>
</dbReference>
<accession>A0AAN0RIB3</accession>
<gene>
    <name evidence="1" type="ORF">RCA23_c11810</name>
</gene>
<proteinExistence type="predicted"/>
<reference evidence="1 2" key="1">
    <citation type="journal article" date="2014" name="ISME J.">
        <title>Adaptation of an abundant Roseobacter RCA organism to pelagic systems revealed by genomic and transcriptomic analyses.</title>
        <authorList>
            <person name="Voget S."/>
            <person name="Wemheuer B."/>
            <person name="Brinkhoff T."/>
            <person name="Vollmers J."/>
            <person name="Dietrich S."/>
            <person name="Giebel H.A."/>
            <person name="Beardsley C."/>
            <person name="Sardemann C."/>
            <person name="Bakenhus I."/>
            <person name="Billerbeck S."/>
            <person name="Daniel R."/>
            <person name="Simon M."/>
        </authorList>
    </citation>
    <scope>NUCLEOTIDE SEQUENCE [LARGE SCALE GENOMIC DNA]</scope>
    <source>
        <strain evidence="1 2">RCA23</strain>
    </source>
</reference>
<dbReference type="InterPro" id="IPR011227">
    <property type="entry name" value="UCP029730"/>
</dbReference>
<dbReference type="Proteomes" id="UP000028680">
    <property type="component" value="Chromosome"/>
</dbReference>
<dbReference type="KEGG" id="ptp:RCA23_c11810"/>
<sequence length="255" mass="27969">MDVAAAQSLLSEADPFPVEVLNNKSGSPVLLLCEHAGRNIPSSLNNLKLNEDVLTSHRAWDIGARNVALGISEVLDAPLILQRYSRLVIDANRPPNGTGSMPEISDGVTIPGNQGLTSMDKQSRIDEIFAPMDHAIEAGLTETVKACFSIHSFTPSMNGQDRRWHAGFLSRHAKNTARALMASVSRQQPALELALNQPYQIDDETDWFVPRHAETRGLPHCLIEIRNDQIDHAQGAKLWAGYLATAIAEFMETLT</sequence>
<dbReference type="Gene3D" id="3.40.630.40">
    <property type="entry name" value="Zn-dependent exopeptidases"/>
    <property type="match status" value="1"/>
</dbReference>
<dbReference type="EMBL" id="CP003984">
    <property type="protein sequence ID" value="AII86729.1"/>
    <property type="molecule type" value="Genomic_DNA"/>
</dbReference>
<dbReference type="Pfam" id="PF05013">
    <property type="entry name" value="FGase"/>
    <property type="match status" value="1"/>
</dbReference>
<dbReference type="RefSeq" id="WP_044049545.1">
    <property type="nucleotide sequence ID" value="NZ_CP003984.1"/>
</dbReference>
<dbReference type="PIRSF" id="PIRSF029730">
    <property type="entry name" value="UCP029730"/>
    <property type="match status" value="1"/>
</dbReference>
<evidence type="ECO:0000313" key="1">
    <source>
        <dbReference type="EMBL" id="AII86729.1"/>
    </source>
</evidence>
<organism evidence="1 2">
    <name type="scientific">Planktomarina temperata RCA23</name>
    <dbReference type="NCBI Taxonomy" id="666509"/>
    <lineage>
        <taxon>Bacteria</taxon>
        <taxon>Pseudomonadati</taxon>
        <taxon>Pseudomonadota</taxon>
        <taxon>Alphaproteobacteria</taxon>
        <taxon>Rhodobacterales</taxon>
        <taxon>Paracoccaceae</taxon>
        <taxon>Planktomarina</taxon>
    </lineage>
</organism>